<dbReference type="Pfam" id="PF03444">
    <property type="entry name" value="WHD_HrcA"/>
    <property type="match status" value="1"/>
</dbReference>
<dbReference type="HAMAP" id="MF_00081">
    <property type="entry name" value="HrcA"/>
    <property type="match status" value="1"/>
</dbReference>
<dbReference type="PIRSF" id="PIRSF005485">
    <property type="entry name" value="HrcA"/>
    <property type="match status" value="1"/>
</dbReference>
<accession>A0A1H7PV66</accession>
<dbReference type="Gene3D" id="3.30.390.60">
    <property type="entry name" value="Heat-inducible transcription repressor hrca homolog, domain 3"/>
    <property type="match status" value="1"/>
</dbReference>
<dbReference type="InterPro" id="IPR036388">
    <property type="entry name" value="WH-like_DNA-bd_sf"/>
</dbReference>
<keyword evidence="3 5" id="KW-0346">Stress response</keyword>
<evidence type="ECO:0000313" key="9">
    <source>
        <dbReference type="EMBL" id="SEL38957.1"/>
    </source>
</evidence>
<dbReference type="GO" id="GO:0003677">
    <property type="term" value="F:DNA binding"/>
    <property type="evidence" value="ECO:0007669"/>
    <property type="project" value="InterPro"/>
</dbReference>
<protein>
    <recommendedName>
        <fullName evidence="5">Heat-inducible transcription repressor HrcA</fullName>
    </recommendedName>
</protein>
<dbReference type="InterPro" id="IPR005104">
    <property type="entry name" value="WHTH_HrcA_DNA-bd"/>
</dbReference>
<evidence type="ECO:0000313" key="11">
    <source>
        <dbReference type="Proteomes" id="UP000321425"/>
    </source>
</evidence>
<evidence type="ECO:0000256" key="4">
    <source>
        <dbReference type="ARBA" id="ARBA00023163"/>
    </source>
</evidence>
<keyword evidence="4 5" id="KW-0804">Transcription</keyword>
<dbReference type="SUPFAM" id="SSF46785">
    <property type="entry name" value="Winged helix' DNA-binding domain"/>
    <property type="match status" value="1"/>
</dbReference>
<feature type="domain" description="Heat-inducible transcription repressor HrcA C-terminal" evidence="6">
    <location>
        <begin position="104"/>
        <end position="321"/>
    </location>
</feature>
<sequence>MLTKRQLIILDALIRLYTSTGQPIGSKTILIDTAIEASSATIRNELSQLEKLGFIQKTHSSSGRIPSLKGYRFYIDHLMRPQEVAKDKMKIISDVLGNHVKQMDDIMHQSAQLLSDLTNYTAIVLGPRAETSRLTGFRLLALNDNHVMAIIQTDKGTIENKVFRMPKTINEADLVKVTNIFNHHLVGHTLTEVARRLQRDIPLLIRKYASNAAEMFLSIESVFKESTESRHHISGKLNILDFSENIDTQKLKSLYTMLDSSGDLYALVDQINDDFVVKIGEEINHDLLKDFSLVTTTYNVRSYGKGVIAVLGPTSMAYDETFGVLDVFRKQLTHTLLEYYLE</sequence>
<dbReference type="RefSeq" id="WP_091485673.1">
    <property type="nucleotide sequence ID" value="NZ_BJUX01000001.1"/>
</dbReference>
<reference evidence="9 10" key="1">
    <citation type="submission" date="2016-10" db="EMBL/GenBank/DDBJ databases">
        <authorList>
            <person name="de Groot N.N."/>
        </authorList>
    </citation>
    <scope>NUCLEOTIDE SEQUENCE [LARGE SCALE GENOMIC DNA]</scope>
    <source>
        <strain evidence="9 10">DSM 19182</strain>
    </source>
</reference>
<evidence type="ECO:0000256" key="2">
    <source>
        <dbReference type="ARBA" id="ARBA00023015"/>
    </source>
</evidence>
<evidence type="ECO:0000256" key="5">
    <source>
        <dbReference type="HAMAP-Rule" id="MF_00081"/>
    </source>
</evidence>
<dbReference type="InterPro" id="IPR023120">
    <property type="entry name" value="WHTH_transcript_rep_HrcA_IDD"/>
</dbReference>
<dbReference type="InterPro" id="IPR002571">
    <property type="entry name" value="HrcA"/>
</dbReference>
<dbReference type="NCBIfam" id="TIGR00331">
    <property type="entry name" value="hrcA"/>
    <property type="match status" value="1"/>
</dbReference>
<evidence type="ECO:0000256" key="1">
    <source>
        <dbReference type="ARBA" id="ARBA00022491"/>
    </source>
</evidence>
<dbReference type="GO" id="GO:0045892">
    <property type="term" value="P:negative regulation of DNA-templated transcription"/>
    <property type="evidence" value="ECO:0007669"/>
    <property type="project" value="UniProtKB-UniRule"/>
</dbReference>
<keyword evidence="2 5" id="KW-0805">Transcription regulation</keyword>
<dbReference type="EMBL" id="BJUX01000001">
    <property type="protein sequence ID" value="GEK88154.1"/>
    <property type="molecule type" value="Genomic_DNA"/>
</dbReference>
<reference evidence="8 11" key="2">
    <citation type="submission" date="2019-07" db="EMBL/GenBank/DDBJ databases">
        <title>Whole genome shotgun sequence of Alkalibacterium putridalgicola NBRC 103243.</title>
        <authorList>
            <person name="Hosoyama A."/>
            <person name="Uohara A."/>
            <person name="Ohji S."/>
            <person name="Ichikawa N."/>
        </authorList>
    </citation>
    <scope>NUCLEOTIDE SEQUENCE [LARGE SCALE GENOMIC DNA]</scope>
    <source>
        <strain evidence="8 11">NBRC 103243</strain>
    </source>
</reference>
<comment type="similarity">
    <text evidence="5">Belongs to the HrcA family.</text>
</comment>
<evidence type="ECO:0000256" key="3">
    <source>
        <dbReference type="ARBA" id="ARBA00023016"/>
    </source>
</evidence>
<gene>
    <name evidence="5 8" type="primary">hrcA</name>
    <name evidence="8" type="ORF">APU01nite_01930</name>
    <name evidence="9" type="ORF">SAMN04488100_10110</name>
</gene>
<feature type="domain" description="Winged helix-turn-helix transcription repressor HrcA DNA-binding" evidence="7">
    <location>
        <begin position="1"/>
        <end position="72"/>
    </location>
</feature>
<evidence type="ECO:0000259" key="6">
    <source>
        <dbReference type="Pfam" id="PF01628"/>
    </source>
</evidence>
<dbReference type="Gene3D" id="1.10.10.10">
    <property type="entry name" value="Winged helix-like DNA-binding domain superfamily/Winged helix DNA-binding domain"/>
    <property type="match status" value="1"/>
</dbReference>
<dbReference type="Proteomes" id="UP000198548">
    <property type="component" value="Unassembled WGS sequence"/>
</dbReference>
<dbReference type="OrthoDB" id="9783139at2"/>
<name>A0A1H7PV66_9LACT</name>
<dbReference type="InterPro" id="IPR021153">
    <property type="entry name" value="HrcA_C"/>
</dbReference>
<keyword evidence="11" id="KW-1185">Reference proteome</keyword>
<evidence type="ECO:0000259" key="7">
    <source>
        <dbReference type="Pfam" id="PF03444"/>
    </source>
</evidence>
<dbReference type="InterPro" id="IPR036390">
    <property type="entry name" value="WH_DNA-bd_sf"/>
</dbReference>
<dbReference type="Gene3D" id="3.30.450.40">
    <property type="match status" value="1"/>
</dbReference>
<evidence type="ECO:0000313" key="10">
    <source>
        <dbReference type="Proteomes" id="UP000198548"/>
    </source>
</evidence>
<keyword evidence="1 5" id="KW-0678">Repressor</keyword>
<organism evidence="9 10">
    <name type="scientific">Alkalibacterium putridalgicola</name>
    <dbReference type="NCBI Taxonomy" id="426703"/>
    <lineage>
        <taxon>Bacteria</taxon>
        <taxon>Bacillati</taxon>
        <taxon>Bacillota</taxon>
        <taxon>Bacilli</taxon>
        <taxon>Lactobacillales</taxon>
        <taxon>Carnobacteriaceae</taxon>
        <taxon>Alkalibacterium</taxon>
    </lineage>
</organism>
<dbReference type="Proteomes" id="UP000321425">
    <property type="component" value="Unassembled WGS sequence"/>
</dbReference>
<comment type="function">
    <text evidence="5">Negative regulator of class I heat shock genes (grpE-dnaK-dnaJ and groELS operons). Prevents heat-shock induction of these operons.</text>
</comment>
<dbReference type="InterPro" id="IPR029016">
    <property type="entry name" value="GAF-like_dom_sf"/>
</dbReference>
<dbReference type="AlphaFoldDB" id="A0A1H7PV66"/>
<dbReference type="STRING" id="426703.SAMN04488100_10110"/>
<dbReference type="PANTHER" id="PTHR34824:SF1">
    <property type="entry name" value="HEAT-INDUCIBLE TRANSCRIPTION REPRESSOR HRCA"/>
    <property type="match status" value="1"/>
</dbReference>
<dbReference type="SUPFAM" id="SSF55781">
    <property type="entry name" value="GAF domain-like"/>
    <property type="match status" value="1"/>
</dbReference>
<dbReference type="Pfam" id="PF01628">
    <property type="entry name" value="HrcA"/>
    <property type="match status" value="1"/>
</dbReference>
<evidence type="ECO:0000313" key="8">
    <source>
        <dbReference type="EMBL" id="GEK88154.1"/>
    </source>
</evidence>
<proteinExistence type="inferred from homology"/>
<dbReference type="EMBL" id="FOBL01000001">
    <property type="protein sequence ID" value="SEL38957.1"/>
    <property type="molecule type" value="Genomic_DNA"/>
</dbReference>
<dbReference type="PANTHER" id="PTHR34824">
    <property type="entry name" value="HEAT-INDUCIBLE TRANSCRIPTION REPRESSOR HRCA"/>
    <property type="match status" value="1"/>
</dbReference>